<comment type="cofactor">
    <cofactor evidence="2">
        <name>Mg(2+)</name>
        <dbReference type="ChEBI" id="CHEBI:18420"/>
    </cofactor>
</comment>
<comment type="similarity">
    <text evidence="7">Belongs to the transketolase family.</text>
</comment>
<dbReference type="EC" id="2.5.1.19" evidence="20"/>
<dbReference type="GO" id="GO:0003866">
    <property type="term" value="F:3-phosphoshikimate 1-carboxyvinyltransferase activity"/>
    <property type="evidence" value="ECO:0007669"/>
    <property type="project" value="UniProtKB-UniRule"/>
</dbReference>
<comment type="caution">
    <text evidence="22">The sequence shown here is derived from an EMBL/GenBank/DDBJ whole genome shotgun (WGS) entry which is preliminary data.</text>
</comment>
<accession>A0A6A6K2D4</accession>
<comment type="similarity">
    <text evidence="8 20">Belongs to the EPSP synthase family.</text>
</comment>
<evidence type="ECO:0000256" key="13">
    <source>
        <dbReference type="ARBA" id="ARBA00022723"/>
    </source>
</evidence>
<evidence type="ECO:0000256" key="6">
    <source>
        <dbReference type="ARBA" id="ARBA00004811"/>
    </source>
</evidence>
<dbReference type="InterPro" id="IPR001986">
    <property type="entry name" value="Enolpyruvate_Tfrase_dom"/>
</dbReference>
<keyword evidence="17 20" id="KW-0057">Aromatic amino acid biosynthesis</keyword>
<dbReference type="InterPro" id="IPR036968">
    <property type="entry name" value="Enolpyruvate_Tfrase_sf"/>
</dbReference>
<dbReference type="PROSITE" id="PS00802">
    <property type="entry name" value="TRANSKETOLASE_2"/>
    <property type="match status" value="1"/>
</dbReference>
<keyword evidence="16" id="KW-0786">Thiamine pyrophosphate</keyword>
<comment type="subcellular location">
    <subcellularLocation>
        <location evidence="5">Plastid</location>
        <location evidence="5">Chloroplast</location>
    </subcellularLocation>
</comment>
<keyword evidence="14" id="KW-0460">Magnesium</keyword>
<dbReference type="GO" id="GO:0006098">
    <property type="term" value="P:pentose-phosphate shunt"/>
    <property type="evidence" value="ECO:0007669"/>
    <property type="project" value="TreeGrafter"/>
</dbReference>
<dbReference type="InterPro" id="IPR020826">
    <property type="entry name" value="Transketolase_BS"/>
</dbReference>
<dbReference type="Pfam" id="PF00275">
    <property type="entry name" value="EPSP_synthase"/>
    <property type="match status" value="1"/>
</dbReference>
<dbReference type="FunFam" id="3.65.10.10:FF:000004">
    <property type="entry name" value="3-phosphoshikimate 1-carboxyvinyltransferase"/>
    <property type="match status" value="1"/>
</dbReference>
<comment type="cofactor">
    <cofactor evidence="3">
        <name>thiamine diphosphate</name>
        <dbReference type="ChEBI" id="CHEBI:58937"/>
    </cofactor>
</comment>
<dbReference type="PANTHER" id="PTHR43522">
    <property type="entry name" value="TRANSKETOLASE"/>
    <property type="match status" value="1"/>
</dbReference>
<dbReference type="InterPro" id="IPR055152">
    <property type="entry name" value="Transketolase-like_C_2"/>
</dbReference>
<dbReference type="SUPFAM" id="SSF52922">
    <property type="entry name" value="TK C-terminal domain-like"/>
    <property type="match status" value="1"/>
</dbReference>
<comment type="pathway">
    <text evidence="6 20">Metabolic intermediate biosynthesis; chorismate biosynthesis; chorismate from D-erythrose 4-phosphate and phosphoenolpyruvate: step 6/7.</text>
</comment>
<dbReference type="InterPro" id="IPR029061">
    <property type="entry name" value="THDP-binding"/>
</dbReference>
<dbReference type="InterPro" id="IPR005475">
    <property type="entry name" value="Transketolase-like_Pyr-bd"/>
</dbReference>
<comment type="catalytic activity">
    <reaction evidence="18">
        <text>3-phosphoshikimate + phosphoenolpyruvate = 5-O-(1-carboxyvinyl)-3-phosphoshikimate + phosphate</text>
        <dbReference type="Rhea" id="RHEA:21256"/>
        <dbReference type="ChEBI" id="CHEBI:43474"/>
        <dbReference type="ChEBI" id="CHEBI:57701"/>
        <dbReference type="ChEBI" id="CHEBI:58702"/>
        <dbReference type="ChEBI" id="CHEBI:145989"/>
        <dbReference type="EC" id="2.5.1.19"/>
    </reaction>
    <physiologicalReaction direction="left-to-right" evidence="18">
        <dbReference type="Rhea" id="RHEA:21257"/>
    </physiologicalReaction>
</comment>
<dbReference type="Pfam" id="PF22613">
    <property type="entry name" value="Transketolase_C_1"/>
    <property type="match status" value="1"/>
</dbReference>
<keyword evidence="12 20" id="KW-0808">Transferase</keyword>
<dbReference type="CDD" id="cd01556">
    <property type="entry name" value="EPSP_synthase"/>
    <property type="match status" value="1"/>
</dbReference>
<evidence type="ECO:0000256" key="7">
    <source>
        <dbReference type="ARBA" id="ARBA00007131"/>
    </source>
</evidence>
<dbReference type="GO" id="GO:0005829">
    <property type="term" value="C:cytosol"/>
    <property type="evidence" value="ECO:0007669"/>
    <property type="project" value="TreeGrafter"/>
</dbReference>
<dbReference type="GO" id="GO:0009073">
    <property type="term" value="P:aromatic amino acid family biosynthetic process"/>
    <property type="evidence" value="ECO:0007669"/>
    <property type="project" value="UniProtKB-UniRule"/>
</dbReference>
<dbReference type="FunFam" id="3.40.50.970:FF:000003">
    <property type="entry name" value="Transketolase"/>
    <property type="match status" value="1"/>
</dbReference>
<evidence type="ECO:0000256" key="19">
    <source>
        <dbReference type="ARBA" id="ARBA00049473"/>
    </source>
</evidence>
<dbReference type="Gene3D" id="3.65.10.10">
    <property type="entry name" value="Enolpyruvate transferase domain"/>
    <property type="match status" value="2"/>
</dbReference>
<dbReference type="PANTHER" id="PTHR43522:SF2">
    <property type="entry name" value="TRANSKETOLASE 1-RELATED"/>
    <property type="match status" value="1"/>
</dbReference>
<sequence length="1043" mass="112338">MAQPSLLTITASLFLHLPFPPFLVSVHSSSIPRATSSLRRRLVTLQQTRIRAAAVETLGATAETSLVEKSVNTIRFLAIDAVEKANSGHPGLLWAVPRSEEDLKNFRQWGSKTPGHPENFETPGVEVTTGPLGRVLPMLLVWPLQRSTWLLALTNQTMKLLTTTYVILGDGCQMEGIANEACSLAGHWGLGKLIAFYDDNHISIDGDTAIAFTESVDKRFEGLGWHVIWVKNGNTGYDDIRAAIKEAKAVKDKPTLIKVTTTIGYGSPNKANSYSVHGSALGAKEVDATRKNLAWPYEPFHVPEDVRMGAALEAEWNKKFAEYEKKYKEEAAELKSVITGELPAGWEKALPTYTPESPAEATRNLSQANLNALAKVLPGLLGGSADLASSNMTLLKMFGDFQKDTPEERNVRFGVREHGMGAICNGIALHSPGLIPYCATFFVFTDYMRAAIRISALSEAGVIYVMTHDSIGLGEDGPTHQPIEHLASFRAMPNILMLRPADGNETAGAYKVAVLNRKRPSILALSRQKLPNLAGTSIEGVEKGGYIISDNSSGNKPDVILIGTGSELEIAAKAAEELRKGARLVSIEAGSTFGWEKIVGAKGKAIGIDRFGASAPAGKIYKEFGITAEAVIAAAKEGTTVVDNLLNSDDVRYMLGALRTLGLHVEDNNELKRAIVEGCGSHFPVGKGSKNDIELFLGNAGTAMRPLTAAVTAAGGNSSYILDGVPRMRERPIGDLVAGLKQLGADVECSPTNCPPVRINGQGGLPGGKVKLSGSISSQYLTALLMAAPLALGDVEIEIIDKLISIPYVEMTLRLMERYGVTVEHTSSWDRFFIRGGQKYKSPGNSFVEGDASSASYFLAGAAITGGTITVEGCGTSSLQGDVKFAEVLEKMGAKVTWTENSVTVTGPPRNSPSKKHLRAIDVNMNKMPDVAMTLAVVALFADGRTAIRDVASWRVKETERMIAICTELRKLGATVEEGPDYCVITPPEKLNIAEIDTYDDHRMAMAFSLAACGDVPVTIKDPGCTRKTFPDYFEVLERFTEH</sequence>
<keyword evidence="13" id="KW-0479">Metal-binding</keyword>
<dbReference type="InterPro" id="IPR005474">
    <property type="entry name" value="Transketolase_N"/>
</dbReference>
<evidence type="ECO:0000256" key="18">
    <source>
        <dbReference type="ARBA" id="ARBA00044633"/>
    </source>
</evidence>
<evidence type="ECO:0000256" key="10">
    <source>
        <dbReference type="ARBA" id="ARBA00022605"/>
    </source>
</evidence>
<organism evidence="22 23">
    <name type="scientific">Hevea brasiliensis</name>
    <name type="common">Para rubber tree</name>
    <name type="synonym">Siphonia brasiliensis</name>
    <dbReference type="NCBI Taxonomy" id="3981"/>
    <lineage>
        <taxon>Eukaryota</taxon>
        <taxon>Viridiplantae</taxon>
        <taxon>Streptophyta</taxon>
        <taxon>Embryophyta</taxon>
        <taxon>Tracheophyta</taxon>
        <taxon>Spermatophyta</taxon>
        <taxon>Magnoliopsida</taxon>
        <taxon>eudicotyledons</taxon>
        <taxon>Gunneridae</taxon>
        <taxon>Pentapetalae</taxon>
        <taxon>rosids</taxon>
        <taxon>fabids</taxon>
        <taxon>Malpighiales</taxon>
        <taxon>Euphorbiaceae</taxon>
        <taxon>Crotonoideae</taxon>
        <taxon>Micrandreae</taxon>
        <taxon>Hevea</taxon>
    </lineage>
</organism>
<dbReference type="InterPro" id="IPR033247">
    <property type="entry name" value="Transketolase_fam"/>
</dbReference>
<keyword evidence="23" id="KW-1185">Reference proteome</keyword>
<evidence type="ECO:0000313" key="23">
    <source>
        <dbReference type="Proteomes" id="UP000467840"/>
    </source>
</evidence>
<keyword evidence="9" id="KW-0150">Chloroplast</keyword>
<evidence type="ECO:0000256" key="16">
    <source>
        <dbReference type="ARBA" id="ARBA00023052"/>
    </source>
</evidence>
<dbReference type="SUPFAM" id="SSF55205">
    <property type="entry name" value="EPT/RTPC-like"/>
    <property type="match status" value="1"/>
</dbReference>
<dbReference type="InterPro" id="IPR023193">
    <property type="entry name" value="EPSP_synthase_CS"/>
</dbReference>
<dbReference type="SMART" id="SM00861">
    <property type="entry name" value="Transket_pyr"/>
    <property type="match status" value="1"/>
</dbReference>
<dbReference type="InterPro" id="IPR013792">
    <property type="entry name" value="RNA3'P_cycl/enolpyr_Trfase_a/b"/>
</dbReference>
<dbReference type="NCBIfam" id="TIGR01356">
    <property type="entry name" value="aroA"/>
    <property type="match status" value="1"/>
</dbReference>
<evidence type="ECO:0000256" key="15">
    <source>
        <dbReference type="ARBA" id="ARBA00022946"/>
    </source>
</evidence>
<dbReference type="GO" id="GO:0009423">
    <property type="term" value="P:chorismate biosynthetic process"/>
    <property type="evidence" value="ECO:0007669"/>
    <property type="project" value="UniProtKB-UniRule"/>
</dbReference>
<gene>
    <name evidence="22" type="ORF">GH714_043784</name>
</gene>
<evidence type="ECO:0000256" key="11">
    <source>
        <dbReference type="ARBA" id="ARBA00022640"/>
    </source>
</evidence>
<dbReference type="GO" id="GO:0046872">
    <property type="term" value="F:metal ion binding"/>
    <property type="evidence" value="ECO:0007669"/>
    <property type="project" value="UniProtKB-KW"/>
</dbReference>
<evidence type="ECO:0000256" key="3">
    <source>
        <dbReference type="ARBA" id="ARBA00001964"/>
    </source>
</evidence>
<keyword evidence="10 20" id="KW-0028">Amino-acid biosynthesis</keyword>
<dbReference type="PROSITE" id="PS00104">
    <property type="entry name" value="EPSP_SYNTHASE_1"/>
    <property type="match status" value="1"/>
</dbReference>
<evidence type="ECO:0000256" key="2">
    <source>
        <dbReference type="ARBA" id="ARBA00001946"/>
    </source>
</evidence>
<comment type="cofactor">
    <cofactor evidence="1">
        <name>Co(2+)</name>
        <dbReference type="ChEBI" id="CHEBI:48828"/>
    </cofactor>
</comment>
<keyword evidence="11" id="KW-0934">Plastid</keyword>
<dbReference type="Proteomes" id="UP000467840">
    <property type="component" value="Unassembled WGS sequence"/>
</dbReference>
<dbReference type="CDD" id="cd07033">
    <property type="entry name" value="TPP_PYR_DXS_TK_like"/>
    <property type="match status" value="1"/>
</dbReference>
<dbReference type="Pfam" id="PF00456">
    <property type="entry name" value="Transketolase_N"/>
    <property type="match status" value="2"/>
</dbReference>
<dbReference type="InterPro" id="IPR009014">
    <property type="entry name" value="Transketo_C/PFOR_II"/>
</dbReference>
<dbReference type="GO" id="GO:0004802">
    <property type="term" value="F:transketolase activity"/>
    <property type="evidence" value="ECO:0007669"/>
    <property type="project" value="UniProtKB-EC"/>
</dbReference>
<protein>
    <recommendedName>
        <fullName evidence="20">3-phosphoshikimate 1-carboxyvinyltransferase</fullName>
        <ecNumber evidence="20">2.5.1.19</ecNumber>
    </recommendedName>
</protein>
<dbReference type="Pfam" id="PF02779">
    <property type="entry name" value="Transket_pyr"/>
    <property type="match status" value="1"/>
</dbReference>
<evidence type="ECO:0000256" key="9">
    <source>
        <dbReference type="ARBA" id="ARBA00022528"/>
    </source>
</evidence>
<dbReference type="UniPathway" id="UPA00053">
    <property type="reaction ID" value="UER00089"/>
</dbReference>
<dbReference type="SUPFAM" id="SSF52518">
    <property type="entry name" value="Thiamin diphosphate-binding fold (THDP-binding)"/>
    <property type="match status" value="2"/>
</dbReference>
<evidence type="ECO:0000259" key="21">
    <source>
        <dbReference type="SMART" id="SM00861"/>
    </source>
</evidence>
<dbReference type="InterPro" id="IPR006264">
    <property type="entry name" value="EPSP_synthase"/>
</dbReference>
<evidence type="ECO:0000256" key="20">
    <source>
        <dbReference type="RuleBase" id="RU004164"/>
    </source>
</evidence>
<evidence type="ECO:0000313" key="22">
    <source>
        <dbReference type="EMBL" id="KAF2282674.1"/>
    </source>
</evidence>
<comment type="function">
    <text evidence="4">Catalyzes the transfer of the enolpyruvyl moiety of phosphoenolpyruvate (PEP) to the 5-hydroxyl of shikimate-3-phosphate (S3P) to produce enolpyruvyl shikimate-3-phosphate and inorganic phosphate.</text>
</comment>
<feature type="domain" description="Transketolase-like pyrimidine-binding" evidence="21">
    <location>
        <begin position="360"/>
        <end position="532"/>
    </location>
</feature>
<dbReference type="PROSITE" id="PS00885">
    <property type="entry name" value="EPSP_SYNTHASE_2"/>
    <property type="match status" value="1"/>
</dbReference>
<reference evidence="22 23" key="1">
    <citation type="journal article" date="2020" name="Mol. Plant">
        <title>The Chromosome-Based Rubber Tree Genome Provides New Insights into Spurge Genome Evolution and Rubber Biosynthesis.</title>
        <authorList>
            <person name="Liu J."/>
            <person name="Shi C."/>
            <person name="Shi C.C."/>
            <person name="Li W."/>
            <person name="Zhang Q.J."/>
            <person name="Zhang Y."/>
            <person name="Li K."/>
            <person name="Lu H.F."/>
            <person name="Shi C."/>
            <person name="Zhu S.T."/>
            <person name="Xiao Z.Y."/>
            <person name="Nan H."/>
            <person name="Yue Y."/>
            <person name="Zhu X.G."/>
            <person name="Wu Y."/>
            <person name="Hong X.N."/>
            <person name="Fan G.Y."/>
            <person name="Tong Y."/>
            <person name="Zhang D."/>
            <person name="Mao C.L."/>
            <person name="Liu Y.L."/>
            <person name="Hao S.J."/>
            <person name="Liu W.Q."/>
            <person name="Lv M.Q."/>
            <person name="Zhang H.B."/>
            <person name="Liu Y."/>
            <person name="Hu-Tang G.R."/>
            <person name="Wang J.P."/>
            <person name="Wang J.H."/>
            <person name="Sun Y.H."/>
            <person name="Ni S.B."/>
            <person name="Chen W.B."/>
            <person name="Zhang X.C."/>
            <person name="Jiao Y.N."/>
            <person name="Eichler E.E."/>
            <person name="Li G.H."/>
            <person name="Liu X."/>
            <person name="Gao L.Z."/>
        </authorList>
    </citation>
    <scope>NUCLEOTIDE SEQUENCE [LARGE SCALE GENOMIC DNA]</scope>
    <source>
        <strain evidence="23">cv. GT1</strain>
        <tissue evidence="22">Leaf</tissue>
    </source>
</reference>
<dbReference type="HAMAP" id="MF_00210">
    <property type="entry name" value="EPSP_synth"/>
    <property type="match status" value="1"/>
</dbReference>
<evidence type="ECO:0000256" key="17">
    <source>
        <dbReference type="ARBA" id="ARBA00023141"/>
    </source>
</evidence>
<comment type="catalytic activity">
    <reaction evidence="19">
        <text>D-sedoheptulose 7-phosphate + D-glyceraldehyde 3-phosphate = aldehydo-D-ribose 5-phosphate + D-xylulose 5-phosphate</text>
        <dbReference type="Rhea" id="RHEA:10508"/>
        <dbReference type="ChEBI" id="CHEBI:57483"/>
        <dbReference type="ChEBI" id="CHEBI:57737"/>
        <dbReference type="ChEBI" id="CHEBI:58273"/>
        <dbReference type="ChEBI" id="CHEBI:59776"/>
        <dbReference type="EC" id="2.2.1.1"/>
    </reaction>
</comment>
<proteinExistence type="inferred from homology"/>
<evidence type="ECO:0000256" key="5">
    <source>
        <dbReference type="ARBA" id="ARBA00004229"/>
    </source>
</evidence>
<dbReference type="GO" id="GO:0009507">
    <property type="term" value="C:chloroplast"/>
    <property type="evidence" value="ECO:0007669"/>
    <property type="project" value="UniProtKB-SubCell"/>
</dbReference>
<dbReference type="EMBL" id="JAAGAX010000073">
    <property type="protein sequence ID" value="KAF2282674.1"/>
    <property type="molecule type" value="Genomic_DNA"/>
</dbReference>
<evidence type="ECO:0000256" key="8">
    <source>
        <dbReference type="ARBA" id="ARBA00009948"/>
    </source>
</evidence>
<name>A0A6A6K2D4_HEVBR</name>
<dbReference type="FunFam" id="3.65.10.10:FF:000009">
    <property type="entry name" value="3-phosphoshikimate 1-carboxyvinyltransferase"/>
    <property type="match status" value="1"/>
</dbReference>
<dbReference type="Gene3D" id="3.40.50.970">
    <property type="match status" value="2"/>
</dbReference>
<evidence type="ECO:0000256" key="1">
    <source>
        <dbReference type="ARBA" id="ARBA00001941"/>
    </source>
</evidence>
<evidence type="ECO:0000256" key="14">
    <source>
        <dbReference type="ARBA" id="ARBA00022842"/>
    </source>
</evidence>
<evidence type="ECO:0000256" key="4">
    <source>
        <dbReference type="ARBA" id="ARBA00002174"/>
    </source>
</evidence>
<evidence type="ECO:0000256" key="12">
    <source>
        <dbReference type="ARBA" id="ARBA00022679"/>
    </source>
</evidence>
<dbReference type="Gene3D" id="3.40.50.920">
    <property type="match status" value="2"/>
</dbReference>
<dbReference type="AlphaFoldDB" id="A0A6A6K2D4"/>
<dbReference type="GO" id="GO:0008652">
    <property type="term" value="P:amino acid biosynthetic process"/>
    <property type="evidence" value="ECO:0007669"/>
    <property type="project" value="UniProtKB-KW"/>
</dbReference>
<keyword evidence="15" id="KW-0809">Transit peptide</keyword>